<dbReference type="EMBL" id="VSRR010000932">
    <property type="protein sequence ID" value="MPC20992.1"/>
    <property type="molecule type" value="Genomic_DNA"/>
</dbReference>
<keyword evidence="3" id="KW-1185">Reference proteome</keyword>
<comment type="caution">
    <text evidence="2">The sequence shown here is derived from an EMBL/GenBank/DDBJ whole genome shotgun (WGS) entry which is preliminary data.</text>
</comment>
<dbReference type="Proteomes" id="UP000324222">
    <property type="component" value="Unassembled WGS sequence"/>
</dbReference>
<organism evidence="2 3">
    <name type="scientific">Portunus trituberculatus</name>
    <name type="common">Swimming crab</name>
    <name type="synonym">Neptunus trituberculatus</name>
    <dbReference type="NCBI Taxonomy" id="210409"/>
    <lineage>
        <taxon>Eukaryota</taxon>
        <taxon>Metazoa</taxon>
        <taxon>Ecdysozoa</taxon>
        <taxon>Arthropoda</taxon>
        <taxon>Crustacea</taxon>
        <taxon>Multicrustacea</taxon>
        <taxon>Malacostraca</taxon>
        <taxon>Eumalacostraca</taxon>
        <taxon>Eucarida</taxon>
        <taxon>Decapoda</taxon>
        <taxon>Pleocyemata</taxon>
        <taxon>Brachyura</taxon>
        <taxon>Eubrachyura</taxon>
        <taxon>Portunoidea</taxon>
        <taxon>Portunidae</taxon>
        <taxon>Portuninae</taxon>
        <taxon>Portunus</taxon>
    </lineage>
</organism>
<name>A0A5B7DHK1_PORTR</name>
<reference evidence="2 3" key="1">
    <citation type="submission" date="2019-05" db="EMBL/GenBank/DDBJ databases">
        <title>Another draft genome of Portunus trituberculatus and its Hox gene families provides insights of decapod evolution.</title>
        <authorList>
            <person name="Jeong J.-H."/>
            <person name="Song I."/>
            <person name="Kim S."/>
            <person name="Choi T."/>
            <person name="Kim D."/>
            <person name="Ryu S."/>
            <person name="Kim W."/>
        </authorList>
    </citation>
    <scope>NUCLEOTIDE SEQUENCE [LARGE SCALE GENOMIC DNA]</scope>
    <source>
        <tissue evidence="2">Muscle</tissue>
    </source>
</reference>
<feature type="region of interest" description="Disordered" evidence="1">
    <location>
        <begin position="1"/>
        <end position="60"/>
    </location>
</feature>
<evidence type="ECO:0000313" key="3">
    <source>
        <dbReference type="Proteomes" id="UP000324222"/>
    </source>
</evidence>
<dbReference type="AlphaFoldDB" id="A0A5B7DHK1"/>
<evidence type="ECO:0000256" key="1">
    <source>
        <dbReference type="SAM" id="MobiDB-lite"/>
    </source>
</evidence>
<accession>A0A5B7DHK1</accession>
<protein>
    <submittedName>
        <fullName evidence="2">Uncharacterized protein</fullName>
    </submittedName>
</protein>
<gene>
    <name evidence="2" type="ORF">E2C01_013964</name>
</gene>
<evidence type="ECO:0000313" key="2">
    <source>
        <dbReference type="EMBL" id="MPC20992.1"/>
    </source>
</evidence>
<sequence length="60" mass="6295">MLEGEIGISGLKETPELGTTSHVGPPVCPRTAPPKSRQQTAAYRDPQARPSGVVIPALCK</sequence>
<proteinExistence type="predicted"/>